<organism evidence="1 2">
    <name type="scientific">Novilysobacter ciconiae</name>
    <dbReference type="NCBI Taxonomy" id="2781022"/>
    <lineage>
        <taxon>Bacteria</taxon>
        <taxon>Pseudomonadati</taxon>
        <taxon>Pseudomonadota</taxon>
        <taxon>Gammaproteobacteria</taxon>
        <taxon>Lysobacterales</taxon>
        <taxon>Lysobacteraceae</taxon>
        <taxon>Novilysobacter</taxon>
    </lineage>
</organism>
<name>A0A7S6ZSJ4_9GAMM</name>
<dbReference type="Proteomes" id="UP000594059">
    <property type="component" value="Chromosome"/>
</dbReference>
<dbReference type="RefSeq" id="WP_193985819.1">
    <property type="nucleotide sequence ID" value="NZ_CP063656.1"/>
</dbReference>
<sequence length="98" mass="11913">MPQYDPQAMQQKYERWRQLHRQQEEAQQQWLEAQALLHELQAYYQSPQWREDHANNVPLECHGEYSILSEDTLWDVLVDRDEVAKRWMRLGLNAFDGK</sequence>
<dbReference type="AlphaFoldDB" id="A0A7S6ZSJ4"/>
<evidence type="ECO:0000313" key="1">
    <source>
        <dbReference type="EMBL" id="QOW19880.1"/>
    </source>
</evidence>
<reference evidence="1 2" key="1">
    <citation type="submission" date="2020-10" db="EMBL/GenBank/DDBJ databases">
        <title>complete genome sequencing of Lysobacter sp. H21R20.</title>
        <authorList>
            <person name="Bae J.-W."/>
            <person name="Lee S.-Y."/>
        </authorList>
    </citation>
    <scope>NUCLEOTIDE SEQUENCE [LARGE SCALE GENOMIC DNA]</scope>
    <source>
        <strain evidence="1 2">H21R20</strain>
    </source>
</reference>
<keyword evidence="2" id="KW-1185">Reference proteome</keyword>
<proteinExistence type="predicted"/>
<dbReference type="InterPro" id="IPR025384">
    <property type="entry name" value="DUF4298"/>
</dbReference>
<evidence type="ECO:0000313" key="2">
    <source>
        <dbReference type="Proteomes" id="UP000594059"/>
    </source>
</evidence>
<gene>
    <name evidence="1" type="ORF">INQ41_02075</name>
</gene>
<dbReference type="KEGG" id="lcic:INQ41_02075"/>
<dbReference type="EMBL" id="CP063656">
    <property type="protein sequence ID" value="QOW19880.1"/>
    <property type="molecule type" value="Genomic_DNA"/>
</dbReference>
<dbReference type="Pfam" id="PF14131">
    <property type="entry name" value="DUF4298"/>
    <property type="match status" value="1"/>
</dbReference>
<protein>
    <submittedName>
        <fullName evidence="1">DUF4298 domain-containing protein</fullName>
    </submittedName>
</protein>
<accession>A0A7S6ZSJ4</accession>